<proteinExistence type="predicted"/>
<gene>
    <name evidence="1" type="ORF">A4A49_30795</name>
</gene>
<evidence type="ECO:0000313" key="2">
    <source>
        <dbReference type="Proteomes" id="UP000187609"/>
    </source>
</evidence>
<comment type="caution">
    <text evidence="1">The sequence shown here is derived from an EMBL/GenBank/DDBJ whole genome shotgun (WGS) entry which is preliminary data.</text>
</comment>
<dbReference type="AlphaFoldDB" id="A0A1J6IZX1"/>
<dbReference type="Gramene" id="OIT03191">
    <property type="protein sequence ID" value="OIT03191"/>
    <property type="gene ID" value="A4A49_30795"/>
</dbReference>
<sequence>MAPNKKDISKIGQEAFALLDEQRYGRKGRPSIFHSSSAPVKTTHKNWFYYQNQPQTSHVVQFKPAYAVEERVINSHEAVQLHGGVLICDYSKRKSKSYSLLLSKDEFRI</sequence>
<evidence type="ECO:0000313" key="1">
    <source>
        <dbReference type="EMBL" id="OIT03191.1"/>
    </source>
</evidence>
<dbReference type="PANTHER" id="PTHR33484:SF12">
    <property type="entry name" value="AP2_ERF DOMAIN-CONTAINING PROTEIN"/>
    <property type="match status" value="1"/>
</dbReference>
<keyword evidence="2" id="KW-1185">Reference proteome</keyword>
<dbReference type="Proteomes" id="UP000187609">
    <property type="component" value="Unassembled WGS sequence"/>
</dbReference>
<protein>
    <submittedName>
        <fullName evidence="1">Uncharacterized protein</fullName>
    </submittedName>
</protein>
<accession>A0A1J6IZX1</accession>
<dbReference type="PANTHER" id="PTHR33484">
    <property type="entry name" value="BNAC07G33360D PROTEIN"/>
    <property type="match status" value="1"/>
</dbReference>
<reference evidence="1" key="1">
    <citation type="submission" date="2016-11" db="EMBL/GenBank/DDBJ databases">
        <title>The genome of Nicotiana attenuata.</title>
        <authorList>
            <person name="Xu S."/>
            <person name="Brockmoeller T."/>
            <person name="Gaquerel E."/>
            <person name="Navarro A."/>
            <person name="Kuhl H."/>
            <person name="Gase K."/>
            <person name="Ling Z."/>
            <person name="Zhou W."/>
            <person name="Kreitzer C."/>
            <person name="Stanke M."/>
            <person name="Tang H."/>
            <person name="Lyons E."/>
            <person name="Pandey P."/>
            <person name="Pandey S.P."/>
            <person name="Timmermann B."/>
            <person name="Baldwin I.T."/>
        </authorList>
    </citation>
    <scope>NUCLEOTIDE SEQUENCE [LARGE SCALE GENOMIC DNA]</scope>
    <source>
        <strain evidence="1">UT</strain>
    </source>
</reference>
<name>A0A1J6IZX1_NICAT</name>
<dbReference type="EMBL" id="MJEQ01037187">
    <property type="protein sequence ID" value="OIT03191.1"/>
    <property type="molecule type" value="Genomic_DNA"/>
</dbReference>
<organism evidence="1 2">
    <name type="scientific">Nicotiana attenuata</name>
    <name type="common">Coyote tobacco</name>
    <dbReference type="NCBI Taxonomy" id="49451"/>
    <lineage>
        <taxon>Eukaryota</taxon>
        <taxon>Viridiplantae</taxon>
        <taxon>Streptophyta</taxon>
        <taxon>Embryophyta</taxon>
        <taxon>Tracheophyta</taxon>
        <taxon>Spermatophyta</taxon>
        <taxon>Magnoliopsida</taxon>
        <taxon>eudicotyledons</taxon>
        <taxon>Gunneridae</taxon>
        <taxon>Pentapetalae</taxon>
        <taxon>asterids</taxon>
        <taxon>lamiids</taxon>
        <taxon>Solanales</taxon>
        <taxon>Solanaceae</taxon>
        <taxon>Nicotianoideae</taxon>
        <taxon>Nicotianeae</taxon>
        <taxon>Nicotiana</taxon>
    </lineage>
</organism>